<feature type="transmembrane region" description="Helical" evidence="11">
    <location>
        <begin position="22"/>
        <end position="43"/>
    </location>
</feature>
<evidence type="ECO:0000259" key="12">
    <source>
        <dbReference type="Pfam" id="PF12019"/>
    </source>
</evidence>
<evidence type="ECO:0000256" key="2">
    <source>
        <dbReference type="ARBA" id="ARBA00021549"/>
    </source>
</evidence>
<dbReference type="RefSeq" id="WP_226834550.1">
    <property type="nucleotide sequence ID" value="NZ_JAAZTY010000181.1"/>
</dbReference>
<keyword evidence="8 11" id="KW-0472">Membrane</keyword>
<evidence type="ECO:0000256" key="5">
    <source>
        <dbReference type="ARBA" id="ARBA00022519"/>
    </source>
</evidence>
<keyword evidence="4" id="KW-0488">Methylation</keyword>
<evidence type="ECO:0000313" key="13">
    <source>
        <dbReference type="EMBL" id="MEB8514066.1"/>
    </source>
</evidence>
<evidence type="ECO:0000256" key="3">
    <source>
        <dbReference type="ARBA" id="ARBA00022475"/>
    </source>
</evidence>
<dbReference type="Pfam" id="PF07963">
    <property type="entry name" value="N_methyl"/>
    <property type="match status" value="1"/>
</dbReference>
<feature type="domain" description="General secretion pathway GspH" evidence="12">
    <location>
        <begin position="58"/>
        <end position="182"/>
    </location>
</feature>
<evidence type="ECO:0000256" key="4">
    <source>
        <dbReference type="ARBA" id="ARBA00022481"/>
    </source>
</evidence>
<gene>
    <name evidence="13" type="ORF">OW717_08430</name>
</gene>
<organism evidence="13 14">
    <name type="scientific">Acidithiobacillus ferriphilus</name>
    <dbReference type="NCBI Taxonomy" id="1689834"/>
    <lineage>
        <taxon>Bacteria</taxon>
        <taxon>Pseudomonadati</taxon>
        <taxon>Pseudomonadota</taxon>
        <taxon>Acidithiobacillia</taxon>
        <taxon>Acidithiobacillales</taxon>
        <taxon>Acidithiobacillaceae</taxon>
        <taxon>Acidithiobacillus</taxon>
    </lineage>
</organism>
<evidence type="ECO:0000256" key="11">
    <source>
        <dbReference type="SAM" id="Phobius"/>
    </source>
</evidence>
<keyword evidence="14" id="KW-1185">Reference proteome</keyword>
<dbReference type="Pfam" id="PF12019">
    <property type="entry name" value="GspH"/>
    <property type="match status" value="1"/>
</dbReference>
<evidence type="ECO:0000256" key="7">
    <source>
        <dbReference type="ARBA" id="ARBA00022989"/>
    </source>
</evidence>
<dbReference type="NCBIfam" id="TIGR02532">
    <property type="entry name" value="IV_pilin_GFxxxE"/>
    <property type="match status" value="1"/>
</dbReference>
<evidence type="ECO:0000256" key="8">
    <source>
        <dbReference type="ARBA" id="ARBA00023136"/>
    </source>
</evidence>
<evidence type="ECO:0000256" key="9">
    <source>
        <dbReference type="ARBA" id="ARBA00025772"/>
    </source>
</evidence>
<sequence>MGGEGGAGDAESVKPRRRPMRGFTLIELMITIAVLAVILAIAIPDVEIWMVRARIQSAAGRLQQDILWAKGYAIRSGYPVSISIQGGGGNTCAWTISPQTLSTTLQNIPQMSAPQYANHYRNTPCTVLVGTSPPTATAFSVTPTGMVYNATGAVTSAAITFQATSSQPATYGYWQVEVGGAGDVRSCATASAHSTQCNLQ</sequence>
<keyword evidence="5" id="KW-0997">Cell inner membrane</keyword>
<dbReference type="PROSITE" id="PS00409">
    <property type="entry name" value="PROKAR_NTER_METHYL"/>
    <property type="match status" value="1"/>
</dbReference>
<dbReference type="InterPro" id="IPR012902">
    <property type="entry name" value="N_methyl_site"/>
</dbReference>
<dbReference type="SUPFAM" id="SSF54523">
    <property type="entry name" value="Pili subunits"/>
    <property type="match status" value="1"/>
</dbReference>
<keyword evidence="7 11" id="KW-1133">Transmembrane helix</keyword>
<dbReference type="InterPro" id="IPR045584">
    <property type="entry name" value="Pilin-like"/>
</dbReference>
<accession>A0ABU6FPS3</accession>
<evidence type="ECO:0000256" key="1">
    <source>
        <dbReference type="ARBA" id="ARBA00004377"/>
    </source>
</evidence>
<comment type="caution">
    <text evidence="13">The sequence shown here is derived from an EMBL/GenBank/DDBJ whole genome shotgun (WGS) entry which is preliminary data.</text>
</comment>
<keyword evidence="3" id="KW-1003">Cell membrane</keyword>
<reference evidence="13 14" key="1">
    <citation type="submission" date="2022-11" db="EMBL/GenBank/DDBJ databases">
        <title>Comparative genomics analysis of Acidithiobacillus ferriphilus.</title>
        <authorList>
            <person name="Ma L."/>
        </authorList>
    </citation>
    <scope>NUCLEOTIDE SEQUENCE [LARGE SCALE GENOMIC DNA]</scope>
    <source>
        <strain evidence="13 14">DY15</strain>
    </source>
</reference>
<evidence type="ECO:0000313" key="14">
    <source>
        <dbReference type="Proteomes" id="UP001308776"/>
    </source>
</evidence>
<proteinExistence type="inferred from homology"/>
<protein>
    <recommendedName>
        <fullName evidence="2">Type II secretion system protein H</fullName>
    </recommendedName>
    <alternativeName>
        <fullName evidence="10">General secretion pathway protein H</fullName>
    </alternativeName>
</protein>
<dbReference type="Gene3D" id="3.30.700.10">
    <property type="entry name" value="Glycoprotein, Type 4 Pilin"/>
    <property type="match status" value="1"/>
</dbReference>
<dbReference type="EMBL" id="JAQGFR010000181">
    <property type="protein sequence ID" value="MEB8514066.1"/>
    <property type="molecule type" value="Genomic_DNA"/>
</dbReference>
<dbReference type="InterPro" id="IPR022346">
    <property type="entry name" value="T2SS_GspH"/>
</dbReference>
<comment type="similarity">
    <text evidence="9">Belongs to the GSP H family.</text>
</comment>
<name>A0ABU6FPS3_9PROT</name>
<comment type="subcellular location">
    <subcellularLocation>
        <location evidence="1">Cell inner membrane</location>
        <topology evidence="1">Single-pass membrane protein</topology>
    </subcellularLocation>
</comment>
<dbReference type="Proteomes" id="UP001308776">
    <property type="component" value="Unassembled WGS sequence"/>
</dbReference>
<evidence type="ECO:0000256" key="6">
    <source>
        <dbReference type="ARBA" id="ARBA00022692"/>
    </source>
</evidence>
<keyword evidence="6 11" id="KW-0812">Transmembrane</keyword>
<evidence type="ECO:0000256" key="10">
    <source>
        <dbReference type="ARBA" id="ARBA00030775"/>
    </source>
</evidence>